<dbReference type="AlphaFoldDB" id="A0A067SI24"/>
<dbReference type="EMBL" id="KL142396">
    <property type="protein sequence ID" value="KDR70541.1"/>
    <property type="molecule type" value="Genomic_DNA"/>
</dbReference>
<feature type="transmembrane region" description="Helical" evidence="1">
    <location>
        <begin position="58"/>
        <end position="78"/>
    </location>
</feature>
<organism evidence="3 4">
    <name type="scientific">Galerina marginata (strain CBS 339.88)</name>
    <dbReference type="NCBI Taxonomy" id="685588"/>
    <lineage>
        <taxon>Eukaryota</taxon>
        <taxon>Fungi</taxon>
        <taxon>Dikarya</taxon>
        <taxon>Basidiomycota</taxon>
        <taxon>Agaricomycotina</taxon>
        <taxon>Agaricomycetes</taxon>
        <taxon>Agaricomycetidae</taxon>
        <taxon>Agaricales</taxon>
        <taxon>Agaricineae</taxon>
        <taxon>Strophariaceae</taxon>
        <taxon>Galerina</taxon>
    </lineage>
</organism>
<keyword evidence="1" id="KW-0472">Membrane</keyword>
<dbReference type="Pfam" id="PF20152">
    <property type="entry name" value="DUF6534"/>
    <property type="match status" value="1"/>
</dbReference>
<dbReference type="Proteomes" id="UP000027222">
    <property type="component" value="Unassembled WGS sequence"/>
</dbReference>
<evidence type="ECO:0000256" key="1">
    <source>
        <dbReference type="SAM" id="Phobius"/>
    </source>
</evidence>
<reference evidence="4" key="1">
    <citation type="journal article" date="2014" name="Proc. Natl. Acad. Sci. U.S.A.">
        <title>Extensive sampling of basidiomycete genomes demonstrates inadequacy of the white-rot/brown-rot paradigm for wood decay fungi.</title>
        <authorList>
            <person name="Riley R."/>
            <person name="Salamov A.A."/>
            <person name="Brown D.W."/>
            <person name="Nagy L.G."/>
            <person name="Floudas D."/>
            <person name="Held B.W."/>
            <person name="Levasseur A."/>
            <person name="Lombard V."/>
            <person name="Morin E."/>
            <person name="Otillar R."/>
            <person name="Lindquist E.A."/>
            <person name="Sun H."/>
            <person name="LaButti K.M."/>
            <person name="Schmutz J."/>
            <person name="Jabbour D."/>
            <person name="Luo H."/>
            <person name="Baker S.E."/>
            <person name="Pisabarro A.G."/>
            <person name="Walton J.D."/>
            <person name="Blanchette R.A."/>
            <person name="Henrissat B."/>
            <person name="Martin F."/>
            <person name="Cullen D."/>
            <person name="Hibbett D.S."/>
            <person name="Grigoriev I.V."/>
        </authorList>
    </citation>
    <scope>NUCLEOTIDE SEQUENCE [LARGE SCALE GENOMIC DNA]</scope>
    <source>
        <strain evidence="4">CBS 339.88</strain>
    </source>
</reference>
<dbReference type="PANTHER" id="PTHR40465">
    <property type="entry name" value="CHROMOSOME 1, WHOLE GENOME SHOTGUN SEQUENCE"/>
    <property type="match status" value="1"/>
</dbReference>
<name>A0A067SI24_GALM3</name>
<feature type="transmembrane region" description="Helical" evidence="1">
    <location>
        <begin position="31"/>
        <end position="52"/>
    </location>
</feature>
<evidence type="ECO:0000313" key="3">
    <source>
        <dbReference type="EMBL" id="KDR70541.1"/>
    </source>
</evidence>
<keyword evidence="4" id="KW-1185">Reference proteome</keyword>
<dbReference type="HOGENOM" id="CLU_1740638_0_0_1"/>
<dbReference type="PANTHER" id="PTHR40465:SF1">
    <property type="entry name" value="DUF6534 DOMAIN-CONTAINING PROTEIN"/>
    <property type="match status" value="1"/>
</dbReference>
<sequence length="151" mass="16292">MNTIITNTLQLLRRKTNITRTAAVVDRIVRLTLETGTFTAVIAILNLVLSLLPGHPTYYMGVVAILGKVYSNSMMVSLNSRMNIAGDMNSTTVGGAYTADSTFSKARSATAYEMNGGISVTHEQVSFPPGPWKSGQIADLDRGYDVKPGMM</sequence>
<evidence type="ECO:0000313" key="4">
    <source>
        <dbReference type="Proteomes" id="UP000027222"/>
    </source>
</evidence>
<accession>A0A067SI24</accession>
<protein>
    <recommendedName>
        <fullName evidence="2">DUF6534 domain-containing protein</fullName>
    </recommendedName>
</protein>
<feature type="domain" description="DUF6534" evidence="2">
    <location>
        <begin position="5"/>
        <end position="82"/>
    </location>
</feature>
<keyword evidence="1" id="KW-1133">Transmembrane helix</keyword>
<proteinExistence type="predicted"/>
<evidence type="ECO:0000259" key="2">
    <source>
        <dbReference type="Pfam" id="PF20152"/>
    </source>
</evidence>
<keyword evidence="1" id="KW-0812">Transmembrane</keyword>
<gene>
    <name evidence="3" type="ORF">GALMADRAFT_877912</name>
</gene>
<dbReference type="OrthoDB" id="3070057at2759"/>
<dbReference type="InterPro" id="IPR045339">
    <property type="entry name" value="DUF6534"/>
</dbReference>